<reference evidence="3 4" key="1">
    <citation type="submission" date="2020-01" db="EMBL/GenBank/DDBJ databases">
        <title>Pseudarthrobacter psychrotolerans sp. nov., isolated from antarctic soil.</title>
        <authorList>
            <person name="Shin Y."/>
            <person name="Park W."/>
        </authorList>
    </citation>
    <scope>NUCLEOTIDE SEQUENCE [LARGE SCALE GENOMIC DNA]</scope>
    <source>
        <strain evidence="3 4">YJ56</strain>
        <plasmid evidence="3 4">unnamed1</plasmid>
    </source>
</reference>
<proteinExistence type="predicted"/>
<evidence type="ECO:0000313" key="4">
    <source>
        <dbReference type="Proteomes" id="UP000464186"/>
    </source>
</evidence>
<dbReference type="Gene3D" id="3.40.50.300">
    <property type="entry name" value="P-loop containing nucleotide triphosphate hydrolases"/>
    <property type="match status" value="1"/>
</dbReference>
<keyword evidence="3" id="KW-0614">Plasmid</keyword>
<dbReference type="PANTHER" id="PTHR43384:SF14">
    <property type="entry name" value="ESX-1 SECRETION-ASSOCIATED PROTEIN ESPI"/>
    <property type="match status" value="1"/>
</dbReference>
<evidence type="ECO:0000256" key="1">
    <source>
        <dbReference type="SAM" id="MobiDB-lite"/>
    </source>
</evidence>
<geneLocation type="plasmid" evidence="3 4">
    <name>unnamed1</name>
</geneLocation>
<dbReference type="SUPFAM" id="SSF52540">
    <property type="entry name" value="P-loop containing nucleoside triphosphate hydrolases"/>
    <property type="match status" value="1"/>
</dbReference>
<accession>A0A6P1NQ14</accession>
<dbReference type="GO" id="GO:0009898">
    <property type="term" value="C:cytoplasmic side of plasma membrane"/>
    <property type="evidence" value="ECO:0007669"/>
    <property type="project" value="TreeGrafter"/>
</dbReference>
<dbReference type="InterPro" id="IPR002586">
    <property type="entry name" value="CobQ/CobB/MinD/ParA_Nub-bd_dom"/>
</dbReference>
<dbReference type="InterPro" id="IPR050625">
    <property type="entry name" value="ParA/MinD_ATPase"/>
</dbReference>
<dbReference type="GO" id="GO:0016887">
    <property type="term" value="F:ATP hydrolysis activity"/>
    <property type="evidence" value="ECO:0007669"/>
    <property type="project" value="TreeGrafter"/>
</dbReference>
<dbReference type="EMBL" id="CP047899">
    <property type="protein sequence ID" value="QHK22506.1"/>
    <property type="molecule type" value="Genomic_DNA"/>
</dbReference>
<dbReference type="GO" id="GO:0005829">
    <property type="term" value="C:cytosol"/>
    <property type="evidence" value="ECO:0007669"/>
    <property type="project" value="TreeGrafter"/>
</dbReference>
<dbReference type="Proteomes" id="UP000464186">
    <property type="component" value="Plasmid unnamed1"/>
</dbReference>
<evidence type="ECO:0000259" key="2">
    <source>
        <dbReference type="Pfam" id="PF01656"/>
    </source>
</evidence>
<dbReference type="AlphaFoldDB" id="A0A6P1NQ14"/>
<dbReference type="PANTHER" id="PTHR43384">
    <property type="entry name" value="SEPTUM SITE-DETERMINING PROTEIN MIND HOMOLOG, CHLOROPLASTIC-RELATED"/>
    <property type="match status" value="1"/>
</dbReference>
<gene>
    <name evidence="3" type="ORF">GU243_23325</name>
</gene>
<dbReference type="KEGG" id="psey:GU243_23325"/>
<dbReference type="InterPro" id="IPR027417">
    <property type="entry name" value="P-loop_NTPase"/>
</dbReference>
<evidence type="ECO:0000313" key="3">
    <source>
        <dbReference type="EMBL" id="QHK22506.1"/>
    </source>
</evidence>
<feature type="region of interest" description="Disordered" evidence="1">
    <location>
        <begin position="150"/>
        <end position="179"/>
    </location>
</feature>
<dbReference type="GO" id="GO:0051782">
    <property type="term" value="P:negative regulation of cell division"/>
    <property type="evidence" value="ECO:0007669"/>
    <property type="project" value="TreeGrafter"/>
</dbReference>
<dbReference type="Pfam" id="PF01656">
    <property type="entry name" value="CbiA"/>
    <property type="match status" value="1"/>
</dbReference>
<keyword evidence="4" id="KW-1185">Reference proteome</keyword>
<sequence length="482" mass="51801">MSENHQNPLTMSVAPQANIIDRHGTSIPARTASDAHKVLVQTASLQGGSIMVKQQGYKASEPALGNTIIIHADRSVVDEVEDVPSAEWTVNYHSWIVTVPGQSSYLVPSIETALNDAQLLANSQNRAVAVHVADIKTHGGSEFEELVEPVRQPQSAPAAPPAPEIKAARADAPAGPDESAAIRFSRAKQPAPTGPAQIGVRGVMNRSLFTKLGPGQREQQLRSWRNAIQRGLDSHKTISEMNIKGGVGKTTTTFLLAATIGRIRGGNVVAWDNNENQGNLAERAATANHDRTVIDLLDNIDEVRSPGGAERLVNYVRPQGENKFHVLSSANKAGNHARIDRDTFGDAHAALREFYHLTLIDTGNATNASTWEATADAADILVIVTTNKEDGARKAFATIDDLISKGHKDKLANGIAIINQPSNANAERLQRIIDGMKAHVRDCVVIPFDPALDDGDEIVYEALNTKTKEAYMNAAALIIDGL</sequence>
<protein>
    <submittedName>
        <fullName evidence="3">AAA family ATPase</fullName>
    </submittedName>
</protein>
<organism evidence="3 4">
    <name type="scientific">Pseudarthrobacter psychrotolerans</name>
    <dbReference type="NCBI Taxonomy" id="2697569"/>
    <lineage>
        <taxon>Bacteria</taxon>
        <taxon>Bacillati</taxon>
        <taxon>Actinomycetota</taxon>
        <taxon>Actinomycetes</taxon>
        <taxon>Micrococcales</taxon>
        <taxon>Micrococcaceae</taxon>
        <taxon>Pseudarthrobacter</taxon>
    </lineage>
</organism>
<dbReference type="GO" id="GO:0005524">
    <property type="term" value="F:ATP binding"/>
    <property type="evidence" value="ECO:0007669"/>
    <property type="project" value="TreeGrafter"/>
</dbReference>
<feature type="domain" description="CobQ/CobB/MinD/ParA nucleotide binding" evidence="2">
    <location>
        <begin position="241"/>
        <end position="452"/>
    </location>
</feature>
<name>A0A6P1NQ14_9MICC</name>